<evidence type="ECO:0000256" key="7">
    <source>
        <dbReference type="ARBA" id="ARBA00023317"/>
    </source>
</evidence>
<name>A0A8J7UU55_9BACT</name>
<dbReference type="InterPro" id="IPR017597">
    <property type="entry name" value="Pyrv_DH_E1_asu_subgrp-y"/>
</dbReference>
<evidence type="ECO:0000256" key="6">
    <source>
        <dbReference type="ARBA" id="ARBA00023052"/>
    </source>
</evidence>
<dbReference type="InterPro" id="IPR001017">
    <property type="entry name" value="DH_E1"/>
</dbReference>
<keyword evidence="6 8" id="KW-0786">Thiamine pyrophosphate</keyword>
<dbReference type="PANTHER" id="PTHR11516">
    <property type="entry name" value="PYRUVATE DEHYDROGENASE E1 COMPONENT, ALPHA SUBUNIT BACTERIAL AND ORGANELLAR"/>
    <property type="match status" value="1"/>
</dbReference>
<comment type="catalytic activity">
    <reaction evidence="8">
        <text>N(6)-[(R)-lipoyl]-L-lysyl-[protein] + pyruvate + H(+) = N(6)-[(R)-S(8)-acetyldihydrolipoyl]-L-lysyl-[protein] + CO2</text>
        <dbReference type="Rhea" id="RHEA:19189"/>
        <dbReference type="Rhea" id="RHEA-COMP:10474"/>
        <dbReference type="Rhea" id="RHEA-COMP:10478"/>
        <dbReference type="ChEBI" id="CHEBI:15361"/>
        <dbReference type="ChEBI" id="CHEBI:15378"/>
        <dbReference type="ChEBI" id="CHEBI:16526"/>
        <dbReference type="ChEBI" id="CHEBI:83099"/>
        <dbReference type="ChEBI" id="CHEBI:83111"/>
        <dbReference type="EC" id="1.2.4.1"/>
    </reaction>
</comment>
<dbReference type="NCBIfam" id="TIGR03182">
    <property type="entry name" value="PDH_E1_alph_y"/>
    <property type="match status" value="1"/>
</dbReference>
<feature type="domain" description="Dehydrogenase E1 component" evidence="9">
    <location>
        <begin position="47"/>
        <end position="341"/>
    </location>
</feature>
<organism evidence="10 11">
    <name type="scientific">Natronogracilivirga saccharolytica</name>
    <dbReference type="NCBI Taxonomy" id="2812953"/>
    <lineage>
        <taxon>Bacteria</taxon>
        <taxon>Pseudomonadati</taxon>
        <taxon>Balneolota</taxon>
        <taxon>Balneolia</taxon>
        <taxon>Balneolales</taxon>
        <taxon>Cyclonatronaceae</taxon>
        <taxon>Natronogracilivirga</taxon>
    </lineage>
</organism>
<comment type="subunit">
    <text evidence="2 8">Heterodimer of an alpha and a beta chain.</text>
</comment>
<keyword evidence="11" id="KW-1185">Reference proteome</keyword>
<keyword evidence="7 8" id="KW-0670">Pyruvate</keyword>
<dbReference type="InterPro" id="IPR029061">
    <property type="entry name" value="THDP-binding"/>
</dbReference>
<dbReference type="SUPFAM" id="SSF52518">
    <property type="entry name" value="Thiamin diphosphate-binding fold (THDP-binding)"/>
    <property type="match status" value="1"/>
</dbReference>
<proteinExistence type="predicted"/>
<dbReference type="Proteomes" id="UP000673975">
    <property type="component" value="Unassembled WGS sequence"/>
</dbReference>
<sequence>MSNNSKENIKSKTASIIRATDLPKATQKTHKGLNISEDELLELYKSMYLQRRFEERSMQMYQKGKFGGFLHLYIGQEAVSTGSAFALREDDDFITAYRDHGMGLVKGITPNEAMAELFGKKDGCSRGKGGSMHYFKPEKHFWGGHAIVGAHLPLAAGIAFANKYKENDRVTICFFGDGAVDQGSLNESFNLAQLWKLPVIYVVENNGYSMGTAVQRHSAGDLADRALPYGMKFDKVNGMDLFSMIEKIREVGEEVRKTQEPYFLEVVTYRYRGHSMSDPANYRTKEELDEYKKIDPIERLKTYVLKKDIATEDDLKAIDEEVENTVLEAVEFADSNEFPPVEELYKDVYAEDDFPYLT</sequence>
<keyword evidence="5 8" id="KW-0560">Oxidoreductase</keyword>
<dbReference type="GO" id="GO:0004739">
    <property type="term" value="F:pyruvate dehydrogenase (acetyl-transferring) activity"/>
    <property type="evidence" value="ECO:0007669"/>
    <property type="project" value="UniProtKB-UniRule"/>
</dbReference>
<evidence type="ECO:0000256" key="2">
    <source>
        <dbReference type="ARBA" id="ARBA00011870"/>
    </source>
</evidence>
<accession>A0A8J7UU55</accession>
<dbReference type="EC" id="1.2.4.1" evidence="3 8"/>
<evidence type="ECO:0000256" key="5">
    <source>
        <dbReference type="ARBA" id="ARBA00023002"/>
    </source>
</evidence>
<dbReference type="Gene3D" id="3.40.50.970">
    <property type="match status" value="1"/>
</dbReference>
<gene>
    <name evidence="8 10" type="primary">pdhA</name>
    <name evidence="10" type="ORF">NATSA_11365</name>
</gene>
<dbReference type="Pfam" id="PF00676">
    <property type="entry name" value="E1_dh"/>
    <property type="match status" value="1"/>
</dbReference>
<dbReference type="RefSeq" id="WP_210512724.1">
    <property type="nucleotide sequence ID" value="NZ_JAFIDN010000009.1"/>
</dbReference>
<comment type="function">
    <text evidence="8">The pyruvate dehydrogenase complex catalyzes the overall conversion of pyruvate to acetyl-CoA and CO(2).</text>
</comment>
<comment type="caution">
    <text evidence="10">The sequence shown here is derived from an EMBL/GenBank/DDBJ whole genome shotgun (WGS) entry which is preliminary data.</text>
</comment>
<evidence type="ECO:0000256" key="8">
    <source>
        <dbReference type="RuleBase" id="RU361139"/>
    </source>
</evidence>
<dbReference type="FunFam" id="3.40.50.970:FF:000013">
    <property type="entry name" value="Pyruvate dehydrogenase E1 component subunit alpha"/>
    <property type="match status" value="1"/>
</dbReference>
<evidence type="ECO:0000256" key="1">
    <source>
        <dbReference type="ARBA" id="ARBA00001964"/>
    </source>
</evidence>
<reference evidence="10" key="1">
    <citation type="submission" date="2021-02" db="EMBL/GenBank/DDBJ databases">
        <title>Natronogracilivirga saccharolytica gen. nov. sp. nov. a new anaerobic, haloalkiliphilic carbohydrate-fermenting bacterium from soda lake and proposing of Cyclonatronumiaceae fam. nov. in the phylum Balneolaeota.</title>
        <authorList>
            <person name="Zhilina T.N."/>
            <person name="Sorokin D.Y."/>
            <person name="Zavarzina D.G."/>
            <person name="Toshchakov S.V."/>
            <person name="Kublanov I.V."/>
        </authorList>
    </citation>
    <scope>NUCLEOTIDE SEQUENCE</scope>
    <source>
        <strain evidence="10">Z-1702</strain>
    </source>
</reference>
<dbReference type="GO" id="GO:0006086">
    <property type="term" value="P:pyruvate decarboxylation to acetyl-CoA"/>
    <property type="evidence" value="ECO:0007669"/>
    <property type="project" value="InterPro"/>
</dbReference>
<protein>
    <recommendedName>
        <fullName evidence="4 8">Pyruvate dehydrogenase E1 component subunit alpha</fullName>
        <ecNumber evidence="3 8">1.2.4.1</ecNumber>
    </recommendedName>
</protein>
<comment type="cofactor">
    <cofactor evidence="1 8">
        <name>thiamine diphosphate</name>
        <dbReference type="ChEBI" id="CHEBI:58937"/>
    </cofactor>
</comment>
<evidence type="ECO:0000313" key="10">
    <source>
        <dbReference type="EMBL" id="MBP3193266.1"/>
    </source>
</evidence>
<dbReference type="AlphaFoldDB" id="A0A8J7UU55"/>
<evidence type="ECO:0000256" key="3">
    <source>
        <dbReference type="ARBA" id="ARBA00012281"/>
    </source>
</evidence>
<dbReference type="InterPro" id="IPR050642">
    <property type="entry name" value="PDH_E1_Alpha_Subunit"/>
</dbReference>
<evidence type="ECO:0000313" key="11">
    <source>
        <dbReference type="Proteomes" id="UP000673975"/>
    </source>
</evidence>
<dbReference type="PANTHER" id="PTHR11516:SF60">
    <property type="entry name" value="PYRUVATE DEHYDROGENASE E1 COMPONENT SUBUNIT ALPHA"/>
    <property type="match status" value="1"/>
</dbReference>
<evidence type="ECO:0000256" key="4">
    <source>
        <dbReference type="ARBA" id="ARBA00014159"/>
    </source>
</evidence>
<dbReference type="CDD" id="cd02000">
    <property type="entry name" value="TPP_E1_PDC_ADC_BCADC"/>
    <property type="match status" value="1"/>
</dbReference>
<dbReference type="EMBL" id="JAFIDN010000009">
    <property type="protein sequence ID" value="MBP3193266.1"/>
    <property type="molecule type" value="Genomic_DNA"/>
</dbReference>
<evidence type="ECO:0000259" key="9">
    <source>
        <dbReference type="Pfam" id="PF00676"/>
    </source>
</evidence>